<gene>
    <name evidence="1" type="ORF">GA0061071_101266</name>
</gene>
<keyword evidence="2" id="KW-1185">Reference proteome</keyword>
<proteinExistence type="predicted"/>
<organism evidence="1 2">
    <name type="scientific">Kosakonia oryzendophytica</name>
    <dbReference type="NCBI Taxonomy" id="1005665"/>
    <lineage>
        <taxon>Bacteria</taxon>
        <taxon>Pseudomonadati</taxon>
        <taxon>Pseudomonadota</taxon>
        <taxon>Gammaproteobacteria</taxon>
        <taxon>Enterobacterales</taxon>
        <taxon>Enterobacteriaceae</taxon>
        <taxon>Kosakonia</taxon>
    </lineage>
</organism>
<dbReference type="OrthoDB" id="6604115at2"/>
<dbReference type="AlphaFoldDB" id="A0A1C3Z088"/>
<evidence type="ECO:0000313" key="2">
    <source>
        <dbReference type="Proteomes" id="UP000198975"/>
    </source>
</evidence>
<evidence type="ECO:0000313" key="1">
    <source>
        <dbReference type="EMBL" id="SCB75688.1"/>
    </source>
</evidence>
<accession>A0A1C3Z088</accession>
<dbReference type="Proteomes" id="UP000198975">
    <property type="component" value="Unassembled WGS sequence"/>
</dbReference>
<protein>
    <submittedName>
        <fullName evidence="1">Uncharacterized protein</fullName>
    </submittedName>
</protein>
<dbReference type="EMBL" id="FMAY01000001">
    <property type="protein sequence ID" value="SCB75688.1"/>
    <property type="molecule type" value="Genomic_DNA"/>
</dbReference>
<name>A0A1C3Z088_9ENTR</name>
<sequence>MNVVYFKVDHLPHEKTNHVNFCLKGIELLRDGEVVATPGDIKVTSLPFYCFCTVPTGFRKIEFKMKNAAPARIHCSAGYLKTGEYLVDTPEGETIFSFNALSGLWTLDRNEEEVIDHRAFRARDFTLIRPVKSANRNVSAY</sequence>
<dbReference type="RefSeq" id="WP_088238080.1">
    <property type="nucleotide sequence ID" value="NZ_FMAY01000001.1"/>
</dbReference>
<reference evidence="2" key="1">
    <citation type="submission" date="2016-08" db="EMBL/GenBank/DDBJ databases">
        <authorList>
            <person name="Varghese N."/>
            <person name="Submissions Spin"/>
        </authorList>
    </citation>
    <scope>NUCLEOTIDE SEQUENCE [LARGE SCALE GENOMIC DNA]</scope>
    <source>
        <strain evidence="2">REICA_082</strain>
    </source>
</reference>